<evidence type="ECO:0000256" key="1">
    <source>
        <dbReference type="SAM" id="Phobius"/>
    </source>
</evidence>
<sequence>MKLYLFFLGLIVIAFVSSKTCEDNNDCKDEDEERICSGDNCVICTSTELHCNIDEYCSQEGTTANKCIKYSDDEKFGEFCQSDDCSDQDTMKICGVCTEGADTWTGACVDNKCYPCSLDGTGLTTQYSDCTPTGVSGIAGSLSSKQIASNSPAFLLQSSQSIGFMVIGFFFFASLLVQCLIMKRAAE</sequence>
<evidence type="ECO:0000256" key="2">
    <source>
        <dbReference type="SAM" id="SignalP"/>
    </source>
</evidence>
<feature type="chain" id="PRO_5044000983" evidence="2">
    <location>
        <begin position="19"/>
        <end position="187"/>
    </location>
</feature>
<feature type="signal peptide" evidence="2">
    <location>
        <begin position="1"/>
        <end position="18"/>
    </location>
</feature>
<keyword evidence="1" id="KW-0472">Membrane</keyword>
<gene>
    <name evidence="3" type="ORF">M0812_25923</name>
</gene>
<proteinExistence type="predicted"/>
<accession>A0AAV7YI67</accession>
<dbReference type="EMBL" id="JANTQA010000060">
    <property type="protein sequence ID" value="KAJ3428291.1"/>
    <property type="molecule type" value="Genomic_DNA"/>
</dbReference>
<reference evidence="3" key="1">
    <citation type="submission" date="2022-08" db="EMBL/GenBank/DDBJ databases">
        <title>Novel sulphate-reducing endosymbionts in the free-living metamonad Anaeramoeba.</title>
        <authorList>
            <person name="Jerlstrom-Hultqvist J."/>
            <person name="Cepicka I."/>
            <person name="Gallot-Lavallee L."/>
            <person name="Salas-Leiva D."/>
            <person name="Curtis B.A."/>
            <person name="Zahonova K."/>
            <person name="Pipaliya S."/>
            <person name="Dacks J."/>
            <person name="Roger A.J."/>
        </authorList>
    </citation>
    <scope>NUCLEOTIDE SEQUENCE</scope>
    <source>
        <strain evidence="3">Busselton2</strain>
    </source>
</reference>
<evidence type="ECO:0000313" key="3">
    <source>
        <dbReference type="EMBL" id="KAJ3428291.1"/>
    </source>
</evidence>
<feature type="transmembrane region" description="Helical" evidence="1">
    <location>
        <begin position="162"/>
        <end position="181"/>
    </location>
</feature>
<name>A0AAV7YI67_9EUKA</name>
<organism evidence="3 4">
    <name type="scientific">Anaeramoeba flamelloides</name>
    <dbReference type="NCBI Taxonomy" id="1746091"/>
    <lineage>
        <taxon>Eukaryota</taxon>
        <taxon>Metamonada</taxon>
        <taxon>Anaeramoebidae</taxon>
        <taxon>Anaeramoeba</taxon>
    </lineage>
</organism>
<dbReference type="AlphaFoldDB" id="A0AAV7YI67"/>
<protein>
    <submittedName>
        <fullName evidence="3">Uncharacterized protein</fullName>
    </submittedName>
</protein>
<keyword evidence="1" id="KW-1133">Transmembrane helix</keyword>
<keyword evidence="1" id="KW-0812">Transmembrane</keyword>
<evidence type="ECO:0000313" key="4">
    <source>
        <dbReference type="Proteomes" id="UP001146793"/>
    </source>
</evidence>
<dbReference type="Proteomes" id="UP001146793">
    <property type="component" value="Unassembled WGS sequence"/>
</dbReference>
<keyword evidence="2" id="KW-0732">Signal</keyword>
<comment type="caution">
    <text evidence="3">The sequence shown here is derived from an EMBL/GenBank/DDBJ whole genome shotgun (WGS) entry which is preliminary data.</text>
</comment>